<feature type="compositionally biased region" description="Basic and acidic residues" evidence="7">
    <location>
        <begin position="963"/>
        <end position="972"/>
    </location>
</feature>
<reference evidence="8" key="2">
    <citation type="submission" date="2015-06" db="UniProtKB">
        <authorList>
            <consortium name="EnsemblMetazoa"/>
        </authorList>
    </citation>
    <scope>IDENTIFICATION</scope>
</reference>
<evidence type="ECO:0000313" key="8">
    <source>
        <dbReference type="EnsemblMetazoa" id="tetur64g00040.1"/>
    </source>
</evidence>
<evidence type="ECO:0000256" key="5">
    <source>
        <dbReference type="ARBA" id="ARBA00023298"/>
    </source>
</evidence>
<evidence type="ECO:0000256" key="6">
    <source>
        <dbReference type="PROSITE-ProRule" id="PRU00023"/>
    </source>
</evidence>
<keyword evidence="9" id="KW-1185">Reference proteome</keyword>
<feature type="region of interest" description="Disordered" evidence="7">
    <location>
        <begin position="579"/>
        <end position="820"/>
    </location>
</feature>
<keyword evidence="2" id="KW-0268">Exocytosis</keyword>
<feature type="region of interest" description="Disordered" evidence="7">
    <location>
        <begin position="836"/>
        <end position="911"/>
    </location>
</feature>
<feature type="compositionally biased region" description="Polar residues" evidence="7">
    <location>
        <begin position="862"/>
        <end position="886"/>
    </location>
</feature>
<dbReference type="SMART" id="SM00248">
    <property type="entry name" value="ANK"/>
    <property type="match status" value="6"/>
</dbReference>
<keyword evidence="5" id="KW-1053">Target membrane</keyword>
<dbReference type="Proteomes" id="UP000015104">
    <property type="component" value="Unassembled WGS sequence"/>
</dbReference>
<dbReference type="InterPro" id="IPR036770">
    <property type="entry name" value="Ankyrin_rpt-contain_sf"/>
</dbReference>
<proteinExistence type="predicted"/>
<dbReference type="SUPFAM" id="SSF48403">
    <property type="entry name" value="Ankyrin repeat"/>
    <property type="match status" value="2"/>
</dbReference>
<keyword evidence="4" id="KW-0638">Presynaptic neurotoxin</keyword>
<feature type="compositionally biased region" description="Basic and acidic residues" evidence="7">
    <location>
        <begin position="453"/>
        <end position="464"/>
    </location>
</feature>
<dbReference type="STRING" id="32264.T1L685"/>
<feature type="compositionally biased region" description="Acidic residues" evidence="7">
    <location>
        <begin position="1074"/>
        <end position="1083"/>
    </location>
</feature>
<keyword evidence="4" id="KW-0800">Toxin</keyword>
<feature type="compositionally biased region" description="Acidic residues" evidence="7">
    <location>
        <begin position="465"/>
        <end position="476"/>
    </location>
</feature>
<feature type="repeat" description="ANK" evidence="6">
    <location>
        <begin position="354"/>
        <end position="386"/>
    </location>
</feature>
<feature type="repeat" description="ANK" evidence="6">
    <location>
        <begin position="1292"/>
        <end position="1324"/>
    </location>
</feature>
<evidence type="ECO:0000256" key="2">
    <source>
        <dbReference type="ARBA" id="ARBA00022483"/>
    </source>
</evidence>
<feature type="compositionally biased region" description="Polar residues" evidence="7">
    <location>
        <begin position="702"/>
        <end position="711"/>
    </location>
</feature>
<feature type="repeat" description="ANK" evidence="6">
    <location>
        <begin position="1326"/>
        <end position="1359"/>
    </location>
</feature>
<dbReference type="GO" id="GO:0044231">
    <property type="term" value="C:host cell presynaptic membrane"/>
    <property type="evidence" value="ECO:0007669"/>
    <property type="project" value="UniProtKB-KW"/>
</dbReference>
<evidence type="ECO:0000313" key="9">
    <source>
        <dbReference type="Proteomes" id="UP000015104"/>
    </source>
</evidence>
<feature type="compositionally biased region" description="Acidic residues" evidence="7">
    <location>
        <begin position="953"/>
        <end position="962"/>
    </location>
</feature>
<dbReference type="GO" id="GO:0044218">
    <property type="term" value="C:other organism cell membrane"/>
    <property type="evidence" value="ECO:0007669"/>
    <property type="project" value="UniProtKB-KW"/>
</dbReference>
<feature type="region of interest" description="Disordered" evidence="7">
    <location>
        <begin position="926"/>
        <end position="1165"/>
    </location>
</feature>
<feature type="compositionally biased region" description="Polar residues" evidence="7">
    <location>
        <begin position="633"/>
        <end position="644"/>
    </location>
</feature>
<protein>
    <submittedName>
        <fullName evidence="8">Uncharacterized protein</fullName>
    </submittedName>
</protein>
<feature type="compositionally biased region" description="Acidic residues" evidence="7">
    <location>
        <begin position="616"/>
        <end position="628"/>
    </location>
</feature>
<dbReference type="EnsemblMetazoa" id="tetur64g00040.1">
    <property type="protein sequence ID" value="tetur64g00040.1"/>
    <property type="gene ID" value="tetur64g00040"/>
</dbReference>
<feature type="compositionally biased region" description="Basic and acidic residues" evidence="7">
    <location>
        <begin position="414"/>
        <end position="424"/>
    </location>
</feature>
<evidence type="ECO:0000256" key="7">
    <source>
        <dbReference type="SAM" id="MobiDB-lite"/>
    </source>
</evidence>
<feature type="compositionally biased region" description="Polar residues" evidence="7">
    <location>
        <begin position="1021"/>
        <end position="1035"/>
    </location>
</feature>
<feature type="repeat" description="ANK" evidence="6">
    <location>
        <begin position="116"/>
        <end position="139"/>
    </location>
</feature>
<feature type="compositionally biased region" description="Polar residues" evidence="7">
    <location>
        <begin position="683"/>
        <end position="694"/>
    </location>
</feature>
<dbReference type="EMBL" id="CAEY01001694">
    <property type="status" value="NOT_ANNOTATED_CDS"/>
    <property type="molecule type" value="Genomic_DNA"/>
</dbReference>
<comment type="subcellular location">
    <subcellularLocation>
        <location evidence="1">Target cell membrane</location>
    </subcellularLocation>
</comment>
<feature type="region of interest" description="Disordered" evidence="7">
    <location>
        <begin position="414"/>
        <end position="507"/>
    </location>
</feature>
<dbReference type="HOGENOM" id="CLU_527152_0_0_1"/>
<feature type="repeat" description="ANK" evidence="6">
    <location>
        <begin position="150"/>
        <end position="185"/>
    </location>
</feature>
<feature type="compositionally biased region" description="Basic and acidic residues" evidence="7">
    <location>
        <begin position="1043"/>
        <end position="1058"/>
    </location>
</feature>
<feature type="compositionally biased region" description="Polar residues" evidence="7">
    <location>
        <begin position="1004"/>
        <end position="1014"/>
    </location>
</feature>
<dbReference type="Pfam" id="PF12796">
    <property type="entry name" value="Ank_2"/>
    <property type="match status" value="3"/>
</dbReference>
<feature type="compositionally biased region" description="Polar residues" evidence="7">
    <location>
        <begin position="983"/>
        <end position="998"/>
    </location>
</feature>
<dbReference type="PROSITE" id="PS50088">
    <property type="entry name" value="ANK_REPEAT"/>
    <property type="match status" value="5"/>
</dbReference>
<dbReference type="PROSITE" id="PS50297">
    <property type="entry name" value="ANK_REP_REGION"/>
    <property type="match status" value="5"/>
</dbReference>
<dbReference type="GO" id="GO:0006887">
    <property type="term" value="P:exocytosis"/>
    <property type="evidence" value="ECO:0007669"/>
    <property type="project" value="UniProtKB-KW"/>
</dbReference>
<accession>T1L685</accession>
<reference evidence="9" key="1">
    <citation type="submission" date="2011-08" db="EMBL/GenBank/DDBJ databases">
        <authorList>
            <person name="Rombauts S."/>
        </authorList>
    </citation>
    <scope>NUCLEOTIDE SEQUENCE</scope>
    <source>
        <strain evidence="9">London</strain>
    </source>
</reference>
<dbReference type="Gene3D" id="1.25.40.20">
    <property type="entry name" value="Ankyrin repeat-containing domain"/>
    <property type="match status" value="3"/>
</dbReference>
<organism evidence="8 9">
    <name type="scientific">Tetranychus urticae</name>
    <name type="common">Two-spotted spider mite</name>
    <dbReference type="NCBI Taxonomy" id="32264"/>
    <lineage>
        <taxon>Eukaryota</taxon>
        <taxon>Metazoa</taxon>
        <taxon>Ecdysozoa</taxon>
        <taxon>Arthropoda</taxon>
        <taxon>Chelicerata</taxon>
        <taxon>Arachnida</taxon>
        <taxon>Acari</taxon>
        <taxon>Acariformes</taxon>
        <taxon>Trombidiformes</taxon>
        <taxon>Prostigmata</taxon>
        <taxon>Eleutherengona</taxon>
        <taxon>Raphignathae</taxon>
        <taxon>Tetranychoidea</taxon>
        <taxon>Tetranychidae</taxon>
        <taxon>Tetranychus</taxon>
    </lineage>
</organism>
<dbReference type="EMBL" id="CAEY01001695">
    <property type="status" value="NOT_ANNOTATED_CDS"/>
    <property type="molecule type" value="Genomic_DNA"/>
</dbReference>
<feature type="compositionally biased region" description="Basic and acidic residues" evidence="7">
    <location>
        <begin position="593"/>
        <end position="606"/>
    </location>
</feature>
<dbReference type="PANTHER" id="PTHR24172">
    <property type="entry name" value="ANK_REP_REGION DOMAIN-CONTAINING PROTEIN"/>
    <property type="match status" value="1"/>
</dbReference>
<keyword evidence="5" id="KW-0472">Membrane</keyword>
<dbReference type="PANTHER" id="PTHR24172:SF4">
    <property type="entry name" value="ANK_REP_REGION DOMAIN-CONTAINING PROTEIN"/>
    <property type="match status" value="1"/>
</dbReference>
<keyword evidence="6" id="KW-0040">ANK repeat</keyword>
<feature type="compositionally biased region" description="Basic and acidic residues" evidence="7">
    <location>
        <begin position="926"/>
        <end position="940"/>
    </location>
</feature>
<dbReference type="InterPro" id="IPR002110">
    <property type="entry name" value="Ankyrin_rpt"/>
</dbReference>
<feature type="compositionally biased region" description="Basic and acidic residues" evidence="7">
    <location>
        <begin position="770"/>
        <end position="779"/>
    </location>
</feature>
<evidence type="ECO:0000256" key="4">
    <source>
        <dbReference type="ARBA" id="ARBA00023028"/>
    </source>
</evidence>
<keyword evidence="3" id="KW-1052">Target cell membrane</keyword>
<evidence type="ECO:0000256" key="1">
    <source>
        <dbReference type="ARBA" id="ARBA00004175"/>
    </source>
</evidence>
<evidence type="ECO:0000256" key="3">
    <source>
        <dbReference type="ARBA" id="ARBA00022537"/>
    </source>
</evidence>
<feature type="compositionally biased region" description="Low complexity" evidence="7">
    <location>
        <begin position="941"/>
        <end position="952"/>
    </location>
</feature>
<sequence length="1385" mass="154192">MSLVLTITLLKKTQFKRFTLKGEEVTSANLKRWIQELDLNSLEGAILEGHGDRVRSKVEMYDGAKELPDIQNYIHETLPKVMTKIRKIHAAVSCGDLTGLQDHLDKNDYALAKDHLGMAPLHKAVILGHIDVVQFILDRFPETVNARDREGRTPLHYAAATTHKNGHKIYKMLLRSGADSRARDAVGKTAEYYRVHFMPLPSELSRLAAHYKRKSGDGHQASSPLHKRRGILLPSTREKISNALHEGDASTLLELVLDGYGDALLGRASWGEEARKFLKGLPHLLDSIRTLHASIVNGELANVQRILDTDPNLIKAKDENGLMAIHLAVSRDQQEIVDYLLEKFPSCLQLKDQFGRTGLHIAAQNKQQDIYKKLIDAGGDPMIIDQRGRTADHYLKLQATGEAYLNKLFASTPVKEDPSKRANDKSVNGGDKNGVVNEQQENDKQGQQSEINMEEKAEENKTQNEENETSNIEEDESKSNTNITEEAPDDGISENNQVNDENEASNSNNELSIPCIFLLVSQDNLLFAIVFPKFVTPKDMIILFWSHAARKGDYIKREEEKSGEAEIPAQNDETVNASLQQSASGDDNNADLEEAKREVSKVDQAVDAKTLSGSEDSFDNDNNPEESDDHFNDQSTTENQQTLQKEIESTEEGNTEAEPDKPDGGNNVDPPEETDIDEEKLQNNRQDAIVNENTSPDKKETNQSSVTSKSSKIALKKKQTSLPQVEKKVKGNRKASLPSVVNNRNSSKDRLDKKKAVNNRNTSNFGTKGTTERDKEDGVKPNSETSINDNKVSEEVDANESAKKLNDSNEEAEPSKVTIQNTSKIAEAFIGDLPEAVSVSEDTNDPKNEASKLPSSLEEVQGDSQSINTNGSAPPPTENNQNTEIDNSGKLEEDNLSEAQSNSETDVEKQAKEIVQELVETSIQEAESKIALNEDTKITKEINSSNGENISEGNDETEEEKIEPENKEDKIDANQLLEKQVSEENPSSEMDIQKTNENNDNEVLPTNETNSLNNIDMEPAGNNSELKSDQPTDLTAETVPADKNAEMSESESKAEPGVDKTTLQVSDEKVVGDETTETNEETTTEQSNAVAEESNQEKDETENVMETEQKDDLVSENSNEDQKESISVVNDIVDANGNKPEQGTYDDVEENDKRNRNQWSGDSGQMSEYLIPERDEKYRTIRDVAVDAGLKDNVQVIDNYILDAFVRRNVGFVQRLSHEGYDLTNVVDEEGHDVTSVLRKRKITSMINLLQDITYFQKSREELHTFIKNDYIQGVLGLIDTDSTLVTAKNRRGRTALHIAILFGNLDIISNLIDANPGAASVQDNLGRTPLHYAMATSKVEHIGKMLIKAGANRQIRDVKMRTPSYYFVYNDDIRAIRSEEKATI</sequence>
<feature type="compositionally biased region" description="Polar residues" evidence="7">
    <location>
        <begin position="758"/>
        <end position="769"/>
    </location>
</feature>
<feature type="compositionally biased region" description="Basic and acidic residues" evidence="7">
    <location>
        <begin position="746"/>
        <end position="755"/>
    </location>
</feature>
<name>T1L685_TETUR</name>
<keyword evidence="4" id="KW-0528">Neurotoxin</keyword>